<proteinExistence type="predicted"/>
<evidence type="ECO:0000313" key="5">
    <source>
        <dbReference type="Proteomes" id="UP000515317"/>
    </source>
</evidence>
<evidence type="ECO:0000256" key="1">
    <source>
        <dbReference type="SAM" id="MobiDB-lite"/>
    </source>
</evidence>
<feature type="region of interest" description="Disordered" evidence="1">
    <location>
        <begin position="26"/>
        <end position="46"/>
    </location>
</feature>
<dbReference type="Gene3D" id="2.30.30.240">
    <property type="entry name" value="PRC-barrel domain"/>
    <property type="match status" value="1"/>
</dbReference>
<feature type="region of interest" description="Disordered" evidence="1">
    <location>
        <begin position="141"/>
        <end position="170"/>
    </location>
</feature>
<dbReference type="RefSeq" id="WP_222876088.1">
    <property type="nucleotide sequence ID" value="NZ_AP023361.1"/>
</dbReference>
<feature type="compositionally biased region" description="Low complexity" evidence="1">
    <location>
        <begin position="34"/>
        <end position="46"/>
    </location>
</feature>
<dbReference type="SUPFAM" id="SSF50346">
    <property type="entry name" value="PRC-barrel domain"/>
    <property type="match status" value="1"/>
</dbReference>
<keyword evidence="5" id="KW-1185">Reference proteome</keyword>
<feature type="signal peptide" evidence="2">
    <location>
        <begin position="1"/>
        <end position="21"/>
    </location>
</feature>
<feature type="region of interest" description="Disordered" evidence="1">
    <location>
        <begin position="233"/>
        <end position="256"/>
    </location>
</feature>
<feature type="compositionally biased region" description="Low complexity" evidence="1">
    <location>
        <begin position="148"/>
        <end position="170"/>
    </location>
</feature>
<protein>
    <recommendedName>
        <fullName evidence="3">PRC-barrel domain-containing protein</fullName>
    </recommendedName>
</protein>
<feature type="compositionally biased region" description="Low complexity" evidence="1">
    <location>
        <begin position="246"/>
        <end position="256"/>
    </location>
</feature>
<keyword evidence="2" id="KW-0732">Signal</keyword>
<dbReference type="EMBL" id="AP023361">
    <property type="protein sequence ID" value="BCJ89370.1"/>
    <property type="molecule type" value="Genomic_DNA"/>
</dbReference>
<dbReference type="PANTHER" id="PTHR36505:SF1">
    <property type="entry name" value="BLR1072 PROTEIN"/>
    <property type="match status" value="1"/>
</dbReference>
<dbReference type="InterPro" id="IPR027275">
    <property type="entry name" value="PRC-brl_dom"/>
</dbReference>
<dbReference type="Proteomes" id="UP000515317">
    <property type="component" value="Chromosome"/>
</dbReference>
<accession>A0A6S6QR51</accession>
<organism evidence="4 5">
    <name type="scientific">Terrihabitans soli</name>
    <dbReference type="NCBI Taxonomy" id="708113"/>
    <lineage>
        <taxon>Bacteria</taxon>
        <taxon>Pseudomonadati</taxon>
        <taxon>Pseudomonadota</taxon>
        <taxon>Alphaproteobacteria</taxon>
        <taxon>Hyphomicrobiales</taxon>
        <taxon>Terrihabitans</taxon>
    </lineage>
</organism>
<sequence>MLKRLLLSGAALTAFVGIAAAQTSPAPADPAMPPAAEAPAAPGSGAVVDPSVKADPNLFSNIKGAEVIGENDESVGSVADLLLDSSGQLKSLVISHGGIVGIGKTYRQYEVSALPELVDGKAKIAELNTAALEGVPEYTYPEAETGRASTSDAAAPNATAPAPAETAAAPSGSELWPVSYLVGAKVGADEDKASISDIRFEGDKAAAALIDKGSLGLGNKVQEVAFSDLEISGTPAEPKVSLKSGASAATPAPAAP</sequence>
<feature type="domain" description="PRC-barrel" evidence="3">
    <location>
        <begin position="59"/>
        <end position="104"/>
    </location>
</feature>
<name>A0A6S6QR51_9HYPH</name>
<evidence type="ECO:0000313" key="4">
    <source>
        <dbReference type="EMBL" id="BCJ89370.1"/>
    </source>
</evidence>
<dbReference type="AlphaFoldDB" id="A0A6S6QR51"/>
<evidence type="ECO:0000256" key="2">
    <source>
        <dbReference type="SAM" id="SignalP"/>
    </source>
</evidence>
<dbReference type="KEGG" id="tso:IZ6_01050"/>
<evidence type="ECO:0000259" key="3">
    <source>
        <dbReference type="Pfam" id="PF05239"/>
    </source>
</evidence>
<dbReference type="InterPro" id="IPR011033">
    <property type="entry name" value="PRC_barrel-like_sf"/>
</dbReference>
<reference evidence="4 5" key="1">
    <citation type="submission" date="2020-08" db="EMBL/GenBank/DDBJ databases">
        <title>Genome sequence of Rhizobiales bacterium strain IZ6.</title>
        <authorList>
            <person name="Nakai R."/>
            <person name="Naganuma T."/>
        </authorList>
    </citation>
    <scope>NUCLEOTIDE SEQUENCE [LARGE SCALE GENOMIC DNA]</scope>
    <source>
        <strain evidence="4 5">IZ6</strain>
    </source>
</reference>
<gene>
    <name evidence="4" type="ORF">IZ6_01050</name>
</gene>
<dbReference type="PANTHER" id="PTHR36505">
    <property type="entry name" value="BLR1072 PROTEIN"/>
    <property type="match status" value="1"/>
</dbReference>
<dbReference type="Pfam" id="PF05239">
    <property type="entry name" value="PRC"/>
    <property type="match status" value="1"/>
</dbReference>
<feature type="chain" id="PRO_5027759716" description="PRC-barrel domain-containing protein" evidence="2">
    <location>
        <begin position="22"/>
        <end position="256"/>
    </location>
</feature>